<dbReference type="PROSITE" id="PS51318">
    <property type="entry name" value="TAT"/>
    <property type="match status" value="1"/>
</dbReference>
<dbReference type="RefSeq" id="WP_200821466.1">
    <property type="nucleotide sequence ID" value="NZ_FNVA01000001.1"/>
</dbReference>
<dbReference type="GO" id="GO:0005975">
    <property type="term" value="P:carbohydrate metabolic process"/>
    <property type="evidence" value="ECO:0007669"/>
    <property type="project" value="InterPro"/>
</dbReference>
<keyword evidence="1 3" id="KW-0378">Hydrolase</keyword>
<sequence>MSQLTRRRFGQSLMSLPAALAAAPMFSSLDAPAAAQEAKPTGHIGGTSFDDWPQGYDPKVLGPAVARHFLATPHMKFQNKPTIIYPEVCTWWGALEVAKLTQDEDLLKTLVERFEPLFSTEASWLPEAGKHVDLSMFGSLPLELYMQTKDKRYLELGLKYADAQWAKPDAKGLTDETRFWIDDMWMITIVQLQAYRATGEKKYLDRAAVEMSAYLDKLQQPNGLFFHSPDVHFFWGRGNGWFAAGMAEMMRELPKSHSEYSRIEKGYRTMLASLLRYQGKDGMWRQLIDHEESWPESSCTGMFSYAMVTGVRTGLLDHAQYAAAARRAWIGMVGYVDQNLDVTNTCEGTNKFNDLDYYLLRKRKTGDFHGQAPLLWTAAAVIR</sequence>
<keyword evidence="4" id="KW-1185">Reference proteome</keyword>
<feature type="chain" id="PRO_5009285916" evidence="2">
    <location>
        <begin position="34"/>
        <end position="383"/>
    </location>
</feature>
<evidence type="ECO:0000313" key="4">
    <source>
        <dbReference type="Proteomes" id="UP000236728"/>
    </source>
</evidence>
<dbReference type="SUPFAM" id="SSF48208">
    <property type="entry name" value="Six-hairpin glycosidases"/>
    <property type="match status" value="1"/>
</dbReference>
<protein>
    <submittedName>
        <fullName evidence="3">Rhamnogalacturonyl hydrolase YesR</fullName>
    </submittedName>
</protein>
<reference evidence="3 4" key="1">
    <citation type="submission" date="2016-10" db="EMBL/GenBank/DDBJ databases">
        <authorList>
            <person name="de Groot N.N."/>
        </authorList>
    </citation>
    <scope>NUCLEOTIDE SEQUENCE [LARGE SCALE GENOMIC DNA]</scope>
    <source>
        <strain evidence="3 4">DSM 22489</strain>
    </source>
</reference>
<feature type="signal peptide" evidence="2">
    <location>
        <begin position="1"/>
        <end position="33"/>
    </location>
</feature>
<evidence type="ECO:0000256" key="1">
    <source>
        <dbReference type="ARBA" id="ARBA00022801"/>
    </source>
</evidence>
<evidence type="ECO:0000313" key="3">
    <source>
        <dbReference type="EMBL" id="SEF71946.1"/>
    </source>
</evidence>
<dbReference type="InterPro" id="IPR006311">
    <property type="entry name" value="TAT_signal"/>
</dbReference>
<dbReference type="InterPro" id="IPR052043">
    <property type="entry name" value="PolySaccharide_Degr_Enz"/>
</dbReference>
<dbReference type="GO" id="GO:0016787">
    <property type="term" value="F:hydrolase activity"/>
    <property type="evidence" value="ECO:0007669"/>
    <property type="project" value="UniProtKB-KW"/>
</dbReference>
<dbReference type="PANTHER" id="PTHR33886">
    <property type="entry name" value="UNSATURATED RHAMNOGALACTURONAN HYDROLASE (EUROFUNG)"/>
    <property type="match status" value="1"/>
</dbReference>
<dbReference type="Proteomes" id="UP000236728">
    <property type="component" value="Unassembled WGS sequence"/>
</dbReference>
<organism evidence="3 4">
    <name type="scientific">Bryocella elongata</name>
    <dbReference type="NCBI Taxonomy" id="863522"/>
    <lineage>
        <taxon>Bacteria</taxon>
        <taxon>Pseudomonadati</taxon>
        <taxon>Acidobacteriota</taxon>
        <taxon>Terriglobia</taxon>
        <taxon>Terriglobales</taxon>
        <taxon>Acidobacteriaceae</taxon>
        <taxon>Bryocella</taxon>
    </lineage>
</organism>
<accession>A0A1H5UA76</accession>
<dbReference type="InterPro" id="IPR012341">
    <property type="entry name" value="6hp_glycosidase-like_sf"/>
</dbReference>
<dbReference type="Gene3D" id="1.50.10.10">
    <property type="match status" value="1"/>
</dbReference>
<dbReference type="InterPro" id="IPR010905">
    <property type="entry name" value="Glyco_hydro_88"/>
</dbReference>
<dbReference type="AlphaFoldDB" id="A0A1H5UA76"/>
<keyword evidence="2" id="KW-0732">Signal</keyword>
<name>A0A1H5UA76_9BACT</name>
<proteinExistence type="predicted"/>
<dbReference type="Pfam" id="PF07470">
    <property type="entry name" value="Glyco_hydro_88"/>
    <property type="match status" value="1"/>
</dbReference>
<dbReference type="PANTHER" id="PTHR33886:SF8">
    <property type="entry name" value="UNSATURATED RHAMNOGALACTURONAN HYDROLASE (EUROFUNG)"/>
    <property type="match status" value="1"/>
</dbReference>
<dbReference type="InterPro" id="IPR008928">
    <property type="entry name" value="6-hairpin_glycosidase_sf"/>
</dbReference>
<evidence type="ECO:0000256" key="2">
    <source>
        <dbReference type="SAM" id="SignalP"/>
    </source>
</evidence>
<dbReference type="EMBL" id="FNVA01000001">
    <property type="protein sequence ID" value="SEF71946.1"/>
    <property type="molecule type" value="Genomic_DNA"/>
</dbReference>
<gene>
    <name evidence="3" type="ORF">SAMN05421819_0935</name>
</gene>